<accession>A0ACC6SHX9</accession>
<comment type="caution">
    <text evidence="1">The sequence shown here is derived from an EMBL/GenBank/DDBJ whole genome shotgun (WGS) entry which is preliminary data.</text>
</comment>
<gene>
    <name evidence="1" type="ORF">WMO40_23150</name>
</gene>
<dbReference type="Proteomes" id="UP001439875">
    <property type="component" value="Unassembled WGS sequence"/>
</dbReference>
<name>A0ACC6SHX9_9BACI</name>
<dbReference type="EMBL" id="JBBMEW010000041">
    <property type="protein sequence ID" value="MEQ2529574.1"/>
    <property type="molecule type" value="Genomic_DNA"/>
</dbReference>
<evidence type="ECO:0000313" key="1">
    <source>
        <dbReference type="EMBL" id="MEQ2529574.1"/>
    </source>
</evidence>
<protein>
    <submittedName>
        <fullName evidence="1">Uncharacterized protein</fullName>
    </submittedName>
</protein>
<reference evidence="1" key="1">
    <citation type="submission" date="2024-03" db="EMBL/GenBank/DDBJ databases">
        <title>Human intestinal bacterial collection.</title>
        <authorList>
            <person name="Pauvert C."/>
            <person name="Hitch T.C.A."/>
            <person name="Clavel T."/>
        </authorList>
    </citation>
    <scope>NUCLEOTIDE SEQUENCE</scope>
    <source>
        <strain evidence="1">CLA-AA-H227</strain>
    </source>
</reference>
<keyword evidence="2" id="KW-1185">Reference proteome</keyword>
<sequence>MQKKAGIRRGKVKKRNPYRPDSKIPDFGFSQILKRIDRAIELIDQRR</sequence>
<proteinExistence type="predicted"/>
<evidence type="ECO:0000313" key="2">
    <source>
        <dbReference type="Proteomes" id="UP001439875"/>
    </source>
</evidence>
<organism evidence="1 2">
    <name type="scientific">Robertmurraya yapensis</name>
    <name type="common">ex Hitch et al 2024</name>
    <dbReference type="NCBI Taxonomy" id="3133160"/>
    <lineage>
        <taxon>Bacteria</taxon>
        <taxon>Bacillati</taxon>
        <taxon>Bacillota</taxon>
        <taxon>Bacilli</taxon>
        <taxon>Bacillales</taxon>
        <taxon>Bacillaceae</taxon>
        <taxon>Robertmurraya</taxon>
    </lineage>
</organism>